<dbReference type="InterPro" id="IPR054722">
    <property type="entry name" value="PolX-like_BBD"/>
</dbReference>
<gene>
    <name evidence="2" type="ORF">KK1_017809</name>
</gene>
<proteinExistence type="predicted"/>
<dbReference type="EMBL" id="CM003610">
    <property type="protein sequence ID" value="KYP63242.1"/>
    <property type="molecule type" value="Genomic_DNA"/>
</dbReference>
<name>A0A151T852_CAJCA</name>
<dbReference type="Proteomes" id="UP000075243">
    <property type="component" value="Chromosome 8"/>
</dbReference>
<keyword evidence="3" id="KW-1185">Reference proteome</keyword>
<reference evidence="2 3" key="1">
    <citation type="journal article" date="2012" name="Nat. Biotechnol.">
        <title>Draft genome sequence of pigeonpea (Cajanus cajan), an orphan legume crop of resource-poor farmers.</title>
        <authorList>
            <person name="Varshney R.K."/>
            <person name="Chen W."/>
            <person name="Li Y."/>
            <person name="Bharti A.K."/>
            <person name="Saxena R.K."/>
            <person name="Schlueter J.A."/>
            <person name="Donoghue M.T."/>
            <person name="Azam S."/>
            <person name="Fan G."/>
            <person name="Whaley A.M."/>
            <person name="Farmer A.D."/>
            <person name="Sheridan J."/>
            <person name="Iwata A."/>
            <person name="Tuteja R."/>
            <person name="Penmetsa R.V."/>
            <person name="Wu W."/>
            <person name="Upadhyaya H.D."/>
            <person name="Yang S.P."/>
            <person name="Shah T."/>
            <person name="Saxena K.B."/>
            <person name="Michael T."/>
            <person name="McCombie W.R."/>
            <person name="Yang B."/>
            <person name="Zhang G."/>
            <person name="Yang H."/>
            <person name="Wang J."/>
            <person name="Spillane C."/>
            <person name="Cook D.R."/>
            <person name="May G.D."/>
            <person name="Xu X."/>
            <person name="Jackson S.A."/>
        </authorList>
    </citation>
    <scope>NUCLEOTIDE SEQUENCE [LARGE SCALE GENOMIC DNA]</scope>
    <source>
        <strain evidence="3">cv. Asha</strain>
    </source>
</reference>
<organism evidence="2 3">
    <name type="scientific">Cajanus cajan</name>
    <name type="common">Pigeon pea</name>
    <name type="synonym">Cajanus indicus</name>
    <dbReference type="NCBI Taxonomy" id="3821"/>
    <lineage>
        <taxon>Eukaryota</taxon>
        <taxon>Viridiplantae</taxon>
        <taxon>Streptophyta</taxon>
        <taxon>Embryophyta</taxon>
        <taxon>Tracheophyta</taxon>
        <taxon>Spermatophyta</taxon>
        <taxon>Magnoliopsida</taxon>
        <taxon>eudicotyledons</taxon>
        <taxon>Gunneridae</taxon>
        <taxon>Pentapetalae</taxon>
        <taxon>rosids</taxon>
        <taxon>fabids</taxon>
        <taxon>Fabales</taxon>
        <taxon>Fabaceae</taxon>
        <taxon>Papilionoideae</taxon>
        <taxon>50 kb inversion clade</taxon>
        <taxon>NPAAA clade</taxon>
        <taxon>indigoferoid/millettioid clade</taxon>
        <taxon>Phaseoleae</taxon>
        <taxon>Cajanus</taxon>
    </lineage>
</organism>
<protein>
    <recommendedName>
        <fullName evidence="1">Retrovirus-related Pol polyprotein from transposon TNT 1-94-like beta-barrel domain-containing protein</fullName>
    </recommendedName>
</protein>
<evidence type="ECO:0000313" key="3">
    <source>
        <dbReference type="Proteomes" id="UP000075243"/>
    </source>
</evidence>
<feature type="domain" description="Retrovirus-related Pol polyprotein from transposon TNT 1-94-like beta-barrel" evidence="1">
    <location>
        <begin position="14"/>
        <end position="94"/>
    </location>
</feature>
<dbReference type="Gramene" id="C.cajan_17298.t">
    <property type="protein sequence ID" value="C.cajan_17298.t"/>
    <property type="gene ID" value="C.cajan_17298"/>
</dbReference>
<dbReference type="Pfam" id="PF22936">
    <property type="entry name" value="Pol_BBD"/>
    <property type="match status" value="1"/>
</dbReference>
<dbReference type="AlphaFoldDB" id="A0A151T852"/>
<evidence type="ECO:0000259" key="1">
    <source>
        <dbReference type="Pfam" id="PF22936"/>
    </source>
</evidence>
<sequence length="176" mass="20794">MVTINSDGDNSKSWYLGTSYSNHMTRHRDWLLDFDVSVRNKVKFTNNNTIIVERMGKVVIKRKDGKYASVTYVLYVPSIKTNLLNLGKLLEKGFLMSMKENDFMIFVRRRGIYATTYVLNIYSTRRIRKMTPKEAWSEHTPIINHLRFICSVCYRHIIPLYIYQNSNLQLVVRMVL</sequence>
<evidence type="ECO:0000313" key="2">
    <source>
        <dbReference type="EMBL" id="KYP63242.1"/>
    </source>
</evidence>
<accession>A0A151T852</accession>